<dbReference type="EMBL" id="NKXS01000602">
    <property type="protein sequence ID" value="PIN23211.1"/>
    <property type="molecule type" value="Genomic_DNA"/>
</dbReference>
<protein>
    <submittedName>
        <fullName evidence="5">Serine/threonine protein kinase</fullName>
        <ecNumber evidence="5">2.7.11.1</ecNumber>
    </submittedName>
</protein>
<dbReference type="EC" id="2.7.11.1" evidence="5"/>
<dbReference type="PROSITE" id="PS50011">
    <property type="entry name" value="PROTEIN_KINASE_DOM"/>
    <property type="match status" value="1"/>
</dbReference>
<dbReference type="Gene3D" id="1.10.510.10">
    <property type="entry name" value="Transferase(Phosphotransferase) domain 1"/>
    <property type="match status" value="1"/>
</dbReference>
<comment type="caution">
    <text evidence="5">The sequence shown here is derived from an EMBL/GenBank/DDBJ whole genome shotgun (WGS) entry which is preliminary data.</text>
</comment>
<keyword evidence="5" id="KW-0808">Transferase</keyword>
<dbReference type="STRING" id="429701.A0A2G9I0B9"/>
<keyword evidence="1" id="KW-0547">Nucleotide-binding</keyword>
<dbReference type="OrthoDB" id="1711336at2759"/>
<keyword evidence="2" id="KW-0067">ATP-binding</keyword>
<keyword evidence="6" id="KW-1185">Reference proteome</keyword>
<dbReference type="InterPro" id="IPR001245">
    <property type="entry name" value="Ser-Thr/Tyr_kinase_cat_dom"/>
</dbReference>
<dbReference type="InterPro" id="IPR011009">
    <property type="entry name" value="Kinase-like_dom_sf"/>
</dbReference>
<accession>A0A2G9I0B9</accession>
<name>A0A2G9I0B9_9LAMI</name>
<evidence type="ECO:0000256" key="3">
    <source>
        <dbReference type="SAM" id="MobiDB-lite"/>
    </source>
</evidence>
<keyword evidence="5" id="KW-0723">Serine/threonine-protein kinase</keyword>
<dbReference type="SUPFAM" id="SSF56112">
    <property type="entry name" value="Protein kinase-like (PK-like)"/>
    <property type="match status" value="1"/>
</dbReference>
<evidence type="ECO:0000313" key="5">
    <source>
        <dbReference type="EMBL" id="PIN23211.1"/>
    </source>
</evidence>
<feature type="compositionally biased region" description="Polar residues" evidence="3">
    <location>
        <begin position="8"/>
        <end position="17"/>
    </location>
</feature>
<gene>
    <name evidence="5" type="ORF">CDL12_04073</name>
</gene>
<dbReference type="PANTHER" id="PTHR27001:SF931">
    <property type="entry name" value="OS11G0664100 PROTEIN"/>
    <property type="match status" value="1"/>
</dbReference>
<keyword evidence="5" id="KW-0418">Kinase</keyword>
<evidence type="ECO:0000313" key="6">
    <source>
        <dbReference type="Proteomes" id="UP000231279"/>
    </source>
</evidence>
<dbReference type="Gene3D" id="3.30.200.20">
    <property type="entry name" value="Phosphorylase Kinase, domain 1"/>
    <property type="match status" value="1"/>
</dbReference>
<dbReference type="GO" id="GO:0005886">
    <property type="term" value="C:plasma membrane"/>
    <property type="evidence" value="ECO:0007669"/>
    <property type="project" value="TreeGrafter"/>
</dbReference>
<evidence type="ECO:0000259" key="4">
    <source>
        <dbReference type="PROSITE" id="PS50011"/>
    </source>
</evidence>
<sequence length="401" mass="46051">MALPTPPNSWSRSSISGQDVPPFSPEDVNQDETVSSVGTQKQLEDQFMERLKNAPSEFYFFQEDLMLKFVRCPELFPDFVADMKDAIDRHKKTGATIKPMDLSDIKHYSYDYLQKITGSFREENFLGKSFFGRLYLGKIQKGSEIQNVIVKTWDFSFPPNATCPLYLHRIHDEIKLLRDPNLTSIPCLVKLIGFHCDEKLAVIYEGGPMKILLEILTSDEFAWSDRMEVALRVGRMLKVFHGMDRVHDGINSRYILIDESYRPKSCAFDLYSYLEGGWARFYDPLVCSSYGVYIDRCLQAPWSMRHDVFAYGILLLELITKQQFNGDDVKKWTNYEPSDRRSSVLHASFQVDGLSASRITRLAMNCLEMKSVGQPVIEDVVAELEELVSIIPANKLQKTCH</sequence>
<dbReference type="GO" id="GO:0005524">
    <property type="term" value="F:ATP binding"/>
    <property type="evidence" value="ECO:0007669"/>
    <property type="project" value="UniProtKB-KW"/>
</dbReference>
<dbReference type="AlphaFoldDB" id="A0A2G9I0B9"/>
<proteinExistence type="predicted"/>
<feature type="domain" description="Protein kinase" evidence="4">
    <location>
        <begin position="120"/>
        <end position="388"/>
    </location>
</feature>
<dbReference type="PANTHER" id="PTHR27001">
    <property type="entry name" value="OS01G0253100 PROTEIN"/>
    <property type="match status" value="1"/>
</dbReference>
<dbReference type="InterPro" id="IPR000719">
    <property type="entry name" value="Prot_kinase_dom"/>
</dbReference>
<dbReference type="Pfam" id="PF07714">
    <property type="entry name" value="PK_Tyr_Ser-Thr"/>
    <property type="match status" value="1"/>
</dbReference>
<organism evidence="5 6">
    <name type="scientific">Handroanthus impetiginosus</name>
    <dbReference type="NCBI Taxonomy" id="429701"/>
    <lineage>
        <taxon>Eukaryota</taxon>
        <taxon>Viridiplantae</taxon>
        <taxon>Streptophyta</taxon>
        <taxon>Embryophyta</taxon>
        <taxon>Tracheophyta</taxon>
        <taxon>Spermatophyta</taxon>
        <taxon>Magnoliopsida</taxon>
        <taxon>eudicotyledons</taxon>
        <taxon>Gunneridae</taxon>
        <taxon>Pentapetalae</taxon>
        <taxon>asterids</taxon>
        <taxon>lamiids</taxon>
        <taxon>Lamiales</taxon>
        <taxon>Bignoniaceae</taxon>
        <taxon>Crescentiina</taxon>
        <taxon>Tabebuia alliance</taxon>
        <taxon>Handroanthus</taxon>
    </lineage>
</organism>
<reference evidence="6" key="1">
    <citation type="journal article" date="2018" name="Gigascience">
        <title>Genome assembly of the Pink Ipe (Handroanthus impetiginosus, Bignoniaceae), a highly valued, ecologically keystone Neotropical timber forest tree.</title>
        <authorList>
            <person name="Silva-Junior O.B."/>
            <person name="Grattapaglia D."/>
            <person name="Novaes E."/>
            <person name="Collevatti R.G."/>
        </authorList>
    </citation>
    <scope>NUCLEOTIDE SEQUENCE [LARGE SCALE GENOMIC DNA]</scope>
    <source>
        <strain evidence="6">cv. UFG-1</strain>
    </source>
</reference>
<evidence type="ECO:0000256" key="2">
    <source>
        <dbReference type="ARBA" id="ARBA00022840"/>
    </source>
</evidence>
<dbReference type="GO" id="GO:0004674">
    <property type="term" value="F:protein serine/threonine kinase activity"/>
    <property type="evidence" value="ECO:0007669"/>
    <property type="project" value="UniProtKB-KW"/>
</dbReference>
<evidence type="ECO:0000256" key="1">
    <source>
        <dbReference type="ARBA" id="ARBA00022741"/>
    </source>
</evidence>
<feature type="region of interest" description="Disordered" evidence="3">
    <location>
        <begin position="1"/>
        <end position="38"/>
    </location>
</feature>
<dbReference type="Proteomes" id="UP000231279">
    <property type="component" value="Unassembled WGS sequence"/>
</dbReference>